<dbReference type="SUPFAM" id="SSF52540">
    <property type="entry name" value="P-loop containing nucleoside triphosphate hydrolases"/>
    <property type="match status" value="1"/>
</dbReference>
<dbReference type="PANTHER" id="PTHR47691:SF3">
    <property type="entry name" value="HTH-TYPE TRANSCRIPTIONAL REGULATOR RV0890C-RELATED"/>
    <property type="match status" value="1"/>
</dbReference>
<dbReference type="Gene3D" id="3.40.50.300">
    <property type="entry name" value="P-loop containing nucleotide triphosphate hydrolases"/>
    <property type="match status" value="1"/>
</dbReference>
<dbReference type="InterPro" id="IPR027417">
    <property type="entry name" value="P-loop_NTPase"/>
</dbReference>
<dbReference type="Gene3D" id="1.10.533.10">
    <property type="entry name" value="Death Domain, Fas"/>
    <property type="match status" value="1"/>
</dbReference>
<dbReference type="Proteomes" id="UP000838412">
    <property type="component" value="Chromosome 8"/>
</dbReference>
<name>A0A8K0AEE5_BRALA</name>
<keyword evidence="3" id="KW-1185">Reference proteome</keyword>
<dbReference type="InterPro" id="IPR011029">
    <property type="entry name" value="DEATH-like_dom_sf"/>
</dbReference>
<organism evidence="2 3">
    <name type="scientific">Branchiostoma lanceolatum</name>
    <name type="common">Common lancelet</name>
    <name type="synonym">Amphioxus lanceolatum</name>
    <dbReference type="NCBI Taxonomy" id="7740"/>
    <lineage>
        <taxon>Eukaryota</taxon>
        <taxon>Metazoa</taxon>
        <taxon>Chordata</taxon>
        <taxon>Cephalochordata</taxon>
        <taxon>Leptocardii</taxon>
        <taxon>Amphioxiformes</taxon>
        <taxon>Branchiostomatidae</taxon>
        <taxon>Branchiostoma</taxon>
    </lineage>
</organism>
<dbReference type="AlphaFoldDB" id="A0A8K0AEE5"/>
<feature type="transmembrane region" description="Helical" evidence="1">
    <location>
        <begin position="121"/>
        <end position="141"/>
    </location>
</feature>
<keyword evidence="1" id="KW-1133">Transmembrane helix</keyword>
<reference evidence="2" key="1">
    <citation type="submission" date="2022-01" db="EMBL/GenBank/DDBJ databases">
        <authorList>
            <person name="Braso-Vives M."/>
        </authorList>
    </citation>
    <scope>NUCLEOTIDE SEQUENCE</scope>
</reference>
<gene>
    <name evidence="2" type="primary">Hypp4597</name>
    <name evidence="2" type="ORF">BLAG_LOCUS23283</name>
</gene>
<accession>A0A8K0AEE5</accession>
<evidence type="ECO:0000313" key="2">
    <source>
        <dbReference type="EMBL" id="CAH1271189.1"/>
    </source>
</evidence>
<keyword evidence="1" id="KW-0472">Membrane</keyword>
<dbReference type="OrthoDB" id="5986860at2759"/>
<evidence type="ECO:0000313" key="3">
    <source>
        <dbReference type="Proteomes" id="UP000838412"/>
    </source>
</evidence>
<proteinExistence type="predicted"/>
<dbReference type="EMBL" id="OV696693">
    <property type="protein sequence ID" value="CAH1271189.1"/>
    <property type="molecule type" value="Genomic_DNA"/>
</dbReference>
<protein>
    <submittedName>
        <fullName evidence="2">Hypp4597 protein</fullName>
    </submittedName>
</protein>
<evidence type="ECO:0000256" key="1">
    <source>
        <dbReference type="SAM" id="Phobius"/>
    </source>
</evidence>
<keyword evidence="1" id="KW-0812">Transmembrane</keyword>
<sequence length="226" mass="26019">MDPLHRQVILDCYDDVVRDMDPALVLRYSTVNWGDGDPGFIRAKTKNEGRFTGAKALLDILLDLPYDGFDDFVQNLRDVPYDHLVKQLLETRARLHTAVEKGRIKKKNLGWRPHEIRRWRLNRIGALSILLTSLIICIWIFTGQYGTKRRETPLLDVFPRRLKTFVGREDALNRIDACLEQNQTCLIKGLGGVGKTSLAIEYGHRRAGRYPGGVFWVRNHAYPSDF</sequence>
<dbReference type="PANTHER" id="PTHR47691">
    <property type="entry name" value="REGULATOR-RELATED"/>
    <property type="match status" value="1"/>
</dbReference>